<dbReference type="Proteomes" id="UP000321223">
    <property type="component" value="Unassembled WGS sequence"/>
</dbReference>
<sequence length="166" mass="18413">MIAALDVHYTDTAAQAAAIVFKEWQSEEPIASRTATEEPVAAYEPGKFYRRELSPLLRVITQIGFDVHTYVIDGYCHLSRDLTPGLGAYLHRSLTQPAVIVGVAKNRYRDSEHAVEVFRANSKRPLFVTAIGIEYNVAAQHIQSMAGQFRIPKMLKAADGLARGLK</sequence>
<dbReference type="InterPro" id="IPR007581">
    <property type="entry name" value="Endonuclease-V"/>
</dbReference>
<evidence type="ECO:0000313" key="1">
    <source>
        <dbReference type="EMBL" id="GCA91795.1"/>
    </source>
</evidence>
<name>A0A510PDH3_MICAE</name>
<dbReference type="AlphaFoldDB" id="A0A510PDH3"/>
<evidence type="ECO:0008006" key="3">
    <source>
        <dbReference type="Google" id="ProtNLM"/>
    </source>
</evidence>
<protein>
    <recommendedName>
        <fullName evidence="3">Endonuclease V</fullName>
    </recommendedName>
</protein>
<dbReference type="RefSeq" id="WP_147068934.1">
    <property type="nucleotide sequence ID" value="NZ_BHVU01000013.1"/>
</dbReference>
<dbReference type="Gene3D" id="3.30.2170.10">
    <property type="entry name" value="archaeoglobus fulgidus dsm 4304 superfamily"/>
    <property type="match status" value="1"/>
</dbReference>
<comment type="caution">
    <text evidence="1">The sequence shown here is derived from an EMBL/GenBank/DDBJ whole genome shotgun (WGS) entry which is preliminary data.</text>
</comment>
<evidence type="ECO:0000313" key="2">
    <source>
        <dbReference type="Proteomes" id="UP000321223"/>
    </source>
</evidence>
<accession>A0A510PDH3</accession>
<dbReference type="GO" id="GO:0004519">
    <property type="term" value="F:endonuclease activity"/>
    <property type="evidence" value="ECO:0007669"/>
    <property type="project" value="InterPro"/>
</dbReference>
<dbReference type="Pfam" id="PF04493">
    <property type="entry name" value="Endonuclease_5"/>
    <property type="match status" value="1"/>
</dbReference>
<dbReference type="EMBL" id="BHVU01000013">
    <property type="protein sequence ID" value="GCA91795.1"/>
    <property type="molecule type" value="Genomic_DNA"/>
</dbReference>
<reference evidence="1 2" key="1">
    <citation type="journal article" date="2019" name="Appl. Environ. Microbiol.">
        <title>Co-occurrence of broad and narrow host-range viruses infecting the toxic bloom-forming cyanobacterium Microcystis aeruginosa.</title>
        <authorList>
            <person name="Morimoto D."/>
            <person name="Tominaga K."/>
            <person name="Nishimura Y."/>
            <person name="Yoshida N."/>
            <person name="Kimura S."/>
            <person name="Sako Y."/>
            <person name="Yoshida T."/>
        </authorList>
    </citation>
    <scope>NUCLEOTIDE SEQUENCE [LARGE SCALE GENOMIC DNA]</scope>
    <source>
        <strain evidence="1 2">11-30S32</strain>
    </source>
</reference>
<organism evidence="1 2">
    <name type="scientific">Microcystis aeruginosa 11-30S32</name>
    <dbReference type="NCBI Taxonomy" id="2358142"/>
    <lineage>
        <taxon>Bacteria</taxon>
        <taxon>Bacillati</taxon>
        <taxon>Cyanobacteriota</taxon>
        <taxon>Cyanophyceae</taxon>
        <taxon>Oscillatoriophycideae</taxon>
        <taxon>Chroococcales</taxon>
        <taxon>Microcystaceae</taxon>
        <taxon>Microcystis</taxon>
    </lineage>
</organism>
<proteinExistence type="predicted"/>
<gene>
    <name evidence="1" type="ORF">MAE30S32_04470</name>
</gene>
<dbReference type="GO" id="GO:0006281">
    <property type="term" value="P:DNA repair"/>
    <property type="evidence" value="ECO:0007669"/>
    <property type="project" value="InterPro"/>
</dbReference>